<dbReference type="AlphaFoldDB" id="A0AA87YSM4"/>
<dbReference type="PROSITE" id="PS51375">
    <property type="entry name" value="PPR"/>
    <property type="match status" value="1"/>
</dbReference>
<name>A0AA87YSM4_FICCA</name>
<evidence type="ECO:0000256" key="2">
    <source>
        <dbReference type="ARBA" id="ARBA00022737"/>
    </source>
</evidence>
<dbReference type="EMBL" id="BTGU01005322">
    <property type="protein sequence ID" value="GMN21832.1"/>
    <property type="molecule type" value="Genomic_DNA"/>
</dbReference>
<proteinExistence type="inferred from homology"/>
<evidence type="ECO:0008006" key="6">
    <source>
        <dbReference type="Google" id="ProtNLM"/>
    </source>
</evidence>
<dbReference type="Proteomes" id="UP001187192">
    <property type="component" value="Unassembled WGS sequence"/>
</dbReference>
<dbReference type="Pfam" id="PF13041">
    <property type="entry name" value="PPR_2"/>
    <property type="match status" value="1"/>
</dbReference>
<keyword evidence="2" id="KW-0677">Repeat</keyword>
<dbReference type="Gramene" id="FCD_00022724-RA">
    <property type="protein sequence ID" value="FCD_00022724-RA:cds"/>
    <property type="gene ID" value="FCD_00022724"/>
</dbReference>
<dbReference type="InterPro" id="IPR011990">
    <property type="entry name" value="TPR-like_helical_dom_sf"/>
</dbReference>
<evidence type="ECO:0000313" key="4">
    <source>
        <dbReference type="EMBL" id="GMN21832.1"/>
    </source>
</evidence>
<dbReference type="InterPro" id="IPR002885">
    <property type="entry name" value="PPR_rpt"/>
</dbReference>
<dbReference type="Gene3D" id="1.25.40.10">
    <property type="entry name" value="Tetratricopeptide repeat domain"/>
    <property type="match status" value="1"/>
</dbReference>
<comment type="similarity">
    <text evidence="1">Belongs to the PPR family. P subfamily.</text>
</comment>
<organism evidence="4 5">
    <name type="scientific">Ficus carica</name>
    <name type="common">Common fig</name>
    <dbReference type="NCBI Taxonomy" id="3494"/>
    <lineage>
        <taxon>Eukaryota</taxon>
        <taxon>Viridiplantae</taxon>
        <taxon>Streptophyta</taxon>
        <taxon>Embryophyta</taxon>
        <taxon>Tracheophyta</taxon>
        <taxon>Spermatophyta</taxon>
        <taxon>Magnoliopsida</taxon>
        <taxon>eudicotyledons</taxon>
        <taxon>Gunneridae</taxon>
        <taxon>Pentapetalae</taxon>
        <taxon>rosids</taxon>
        <taxon>fabids</taxon>
        <taxon>Rosales</taxon>
        <taxon>Moraceae</taxon>
        <taxon>Ficeae</taxon>
        <taxon>Ficus</taxon>
    </lineage>
</organism>
<sequence length="109" mass="12342">MNVMGFDSNLVALNCLIDGLGKSGQIDRAIRLFDSMEVRDSFTYTSLVYNLFKARRYKFASELLLSCVRDGMEIPKSAKRAVLNGLRGLGLIHEAKNLQSKIRMAWILR</sequence>
<evidence type="ECO:0000313" key="5">
    <source>
        <dbReference type="Proteomes" id="UP001187192"/>
    </source>
</evidence>
<evidence type="ECO:0000256" key="1">
    <source>
        <dbReference type="ARBA" id="ARBA00007626"/>
    </source>
</evidence>
<feature type="repeat" description="PPR" evidence="3">
    <location>
        <begin position="9"/>
        <end position="43"/>
    </location>
</feature>
<comment type="caution">
    <text evidence="4">The sequence shown here is derived from an EMBL/GenBank/DDBJ whole genome shotgun (WGS) entry which is preliminary data.</text>
</comment>
<dbReference type="NCBIfam" id="TIGR00756">
    <property type="entry name" value="PPR"/>
    <property type="match status" value="1"/>
</dbReference>
<protein>
    <recommendedName>
        <fullName evidence="6">Pentatricopeptide repeat-containing protein</fullName>
    </recommendedName>
</protein>
<dbReference type="InterPro" id="IPR050872">
    <property type="entry name" value="PPR_P_subfamily"/>
</dbReference>
<dbReference type="PANTHER" id="PTHR46128">
    <property type="entry name" value="MITOCHONDRIAL GROUP I INTRON SPLICING FACTOR CCM1"/>
    <property type="match status" value="1"/>
</dbReference>
<reference evidence="4" key="1">
    <citation type="submission" date="2023-07" db="EMBL/GenBank/DDBJ databases">
        <title>draft genome sequence of fig (Ficus carica).</title>
        <authorList>
            <person name="Takahashi T."/>
            <person name="Nishimura K."/>
        </authorList>
    </citation>
    <scope>NUCLEOTIDE SEQUENCE</scope>
</reference>
<gene>
    <name evidence="4" type="ORF">TIFTF001_047327</name>
</gene>
<accession>A0AA87YSM4</accession>
<evidence type="ECO:0000256" key="3">
    <source>
        <dbReference type="PROSITE-ProRule" id="PRU00708"/>
    </source>
</evidence>
<keyword evidence="5" id="KW-1185">Reference proteome</keyword>
<dbReference type="PANTHER" id="PTHR46128:SF307">
    <property type="entry name" value="PENTACOTRIPEPTIDE-REPEAT REGION OF PRORP DOMAIN-CONTAINING PROTEIN"/>
    <property type="match status" value="1"/>
</dbReference>